<keyword evidence="9" id="KW-0539">Nucleus</keyword>
<dbReference type="Gene3D" id="1.20.58.860">
    <property type="match status" value="1"/>
</dbReference>
<gene>
    <name evidence="16" type="primary">Bap1</name>
    <name evidence="16" type="ORF">AVEN_152357_1</name>
</gene>
<feature type="compositionally biased region" description="Basic and acidic residues" evidence="14">
    <location>
        <begin position="363"/>
        <end position="372"/>
    </location>
</feature>
<evidence type="ECO:0000256" key="6">
    <source>
        <dbReference type="ARBA" id="ARBA00022801"/>
    </source>
</evidence>
<dbReference type="GO" id="GO:0006325">
    <property type="term" value="P:chromatin organization"/>
    <property type="evidence" value="ECO:0007669"/>
    <property type="project" value="UniProtKB-KW"/>
</dbReference>
<feature type="compositionally biased region" description="Basic and acidic residues" evidence="14">
    <location>
        <begin position="552"/>
        <end position="562"/>
    </location>
</feature>
<comment type="function">
    <text evidence="10">Catalytic component of the polycomb repressive deubiquitinase (PR-DUB) complex, a complex that specifically mediates deubiquitination of histone H2A monoubiquitinated at 'Lys-119' (H2AK118ub1). Mediates bisymmetric organization of the PR-DUB complex and is involved in association with nucleosomes to mediate deubiquitination. Does not deubiquitinate monoubiquitinated histone H2B. Required to maintain the transcriptionally repressive state of homeotic genes throughout development. The PR-DUB complex has weak or no activity toward 'Lys-48'- and 'Lys-63'-linked polyubiquitin chains. Polycomb group (PcG) protein.</text>
</comment>
<feature type="site" description="Important for enzyme activity" evidence="12">
    <location>
        <position position="190"/>
    </location>
</feature>
<reference evidence="16 17" key="1">
    <citation type="journal article" date="2019" name="Sci. Rep.">
        <title>Orb-weaving spider Araneus ventricosus genome elucidates the spidroin gene catalogue.</title>
        <authorList>
            <person name="Kono N."/>
            <person name="Nakamura H."/>
            <person name="Ohtoshi R."/>
            <person name="Moran D.A.P."/>
            <person name="Shinohara A."/>
            <person name="Yoshida Y."/>
            <person name="Fujiwara M."/>
            <person name="Mori M."/>
            <person name="Tomita M."/>
            <person name="Arakawa K."/>
        </authorList>
    </citation>
    <scope>NUCLEOTIDE SEQUENCE [LARGE SCALE GENOMIC DNA]</scope>
</reference>
<name>A0A4Y2DCD9_ARAVE</name>
<evidence type="ECO:0000256" key="2">
    <source>
        <dbReference type="ARBA" id="ARBA00004123"/>
    </source>
</evidence>
<comment type="caution">
    <text evidence="16">The sequence shown here is derived from an EMBL/GenBank/DDBJ whole genome shotgun (WGS) entry which is preliminary data.</text>
</comment>
<dbReference type="PANTHER" id="PTHR10589:SF28">
    <property type="entry name" value="UBIQUITIN CARBOXYL-TERMINAL HYDROLASE BAP1"/>
    <property type="match status" value="1"/>
</dbReference>
<feature type="active site" description="Nucleophile" evidence="12">
    <location>
        <position position="97"/>
    </location>
</feature>
<evidence type="ECO:0000256" key="10">
    <source>
        <dbReference type="ARBA" id="ARBA00046227"/>
    </source>
</evidence>
<dbReference type="Pfam" id="PF18031">
    <property type="entry name" value="UCH_C"/>
    <property type="match status" value="1"/>
</dbReference>
<evidence type="ECO:0000256" key="4">
    <source>
        <dbReference type="ARBA" id="ARBA00022670"/>
    </source>
</evidence>
<feature type="region of interest" description="Disordered" evidence="14">
    <location>
        <begin position="668"/>
        <end position="688"/>
    </location>
</feature>
<evidence type="ECO:0000256" key="11">
    <source>
        <dbReference type="ARBA" id="ARBA00049710"/>
    </source>
</evidence>
<keyword evidence="8" id="KW-0156">Chromatin regulator</keyword>
<dbReference type="InterPro" id="IPR038765">
    <property type="entry name" value="Papain-like_cys_pep_sf"/>
</dbReference>
<dbReference type="GO" id="GO:0004843">
    <property type="term" value="F:cysteine-type deubiquitinase activity"/>
    <property type="evidence" value="ECO:0007669"/>
    <property type="project" value="UniProtKB-UniRule"/>
</dbReference>
<evidence type="ECO:0000313" key="17">
    <source>
        <dbReference type="Proteomes" id="UP000499080"/>
    </source>
</evidence>
<dbReference type="GO" id="GO:0016579">
    <property type="term" value="P:protein deubiquitination"/>
    <property type="evidence" value="ECO:0007669"/>
    <property type="project" value="TreeGrafter"/>
</dbReference>
<feature type="region of interest" description="Disordered" evidence="14">
    <location>
        <begin position="285"/>
        <end position="465"/>
    </location>
</feature>
<dbReference type="OrthoDB" id="1924260at2759"/>
<evidence type="ECO:0000256" key="9">
    <source>
        <dbReference type="ARBA" id="ARBA00023242"/>
    </source>
</evidence>
<dbReference type="Proteomes" id="UP000499080">
    <property type="component" value="Unassembled WGS sequence"/>
</dbReference>
<evidence type="ECO:0000256" key="13">
    <source>
        <dbReference type="RuleBase" id="RU361215"/>
    </source>
</evidence>
<dbReference type="InterPro" id="IPR041507">
    <property type="entry name" value="UCH_C"/>
</dbReference>
<accession>A0A4Y2DCD9</accession>
<dbReference type="AlphaFoldDB" id="A0A4Y2DCD9"/>
<comment type="subunit">
    <text evidence="11">Catalytic component of the polycomb repressive deubiquitinase (PR-DUB) complex, at least composed of caly/calypso, Asx and sba (MBD5/6 homolog). The PR-DUB complex associates with nucleosomes to mediate deubiquitination of histone H2AK118ub1 substrates; the association requires the positively charged C-terminal tail of caly, probably due to direct binding of DNA. Interacts (via ULD domain) with Asx (via DEUBAD domain); the interaction produces a stable heterodimer with a composite binding site for ubiquitin. Homodimerizes (via coiled-coil hinge-region between the UCH and ULD domains) to mediate assembly of 2 copies of the caly-Asx heterodimer into a bisymmetric tetramer; dimerization enhances PR-DUB association with nucleosomes.</text>
</comment>
<proteinExistence type="inferred from homology"/>
<dbReference type="InterPro" id="IPR001578">
    <property type="entry name" value="Peptidase_C12_UCH"/>
</dbReference>
<keyword evidence="7 12" id="KW-0788">Thiol protease</keyword>
<evidence type="ECO:0000256" key="7">
    <source>
        <dbReference type="ARBA" id="ARBA00022807"/>
    </source>
</evidence>
<evidence type="ECO:0000256" key="1">
    <source>
        <dbReference type="ARBA" id="ARBA00000707"/>
    </source>
</evidence>
<comment type="subcellular location">
    <subcellularLocation>
        <location evidence="2">Nucleus</location>
    </subcellularLocation>
</comment>
<feature type="compositionally biased region" description="Polar residues" evidence="14">
    <location>
        <begin position="433"/>
        <end position="463"/>
    </location>
</feature>
<dbReference type="GO" id="GO:0005634">
    <property type="term" value="C:nucleus"/>
    <property type="evidence" value="ECO:0007669"/>
    <property type="project" value="UniProtKB-SubCell"/>
</dbReference>
<dbReference type="Pfam" id="PF01088">
    <property type="entry name" value="Peptidase_C12"/>
    <property type="match status" value="1"/>
</dbReference>
<dbReference type="EMBL" id="BGPR01000336">
    <property type="protein sequence ID" value="GBM13919.1"/>
    <property type="molecule type" value="Genomic_DNA"/>
</dbReference>
<dbReference type="EC" id="3.4.19.12" evidence="13"/>
<dbReference type="GO" id="GO:0006511">
    <property type="term" value="P:ubiquitin-dependent protein catabolic process"/>
    <property type="evidence" value="ECO:0007669"/>
    <property type="project" value="UniProtKB-UniRule"/>
</dbReference>
<dbReference type="GO" id="GO:0005737">
    <property type="term" value="C:cytoplasm"/>
    <property type="evidence" value="ECO:0007669"/>
    <property type="project" value="TreeGrafter"/>
</dbReference>
<feature type="compositionally biased region" description="Polar residues" evidence="14">
    <location>
        <begin position="566"/>
        <end position="575"/>
    </location>
</feature>
<feature type="compositionally biased region" description="Polar residues" evidence="14">
    <location>
        <begin position="299"/>
        <end position="316"/>
    </location>
</feature>
<evidence type="ECO:0000313" key="16">
    <source>
        <dbReference type="EMBL" id="GBM13919.1"/>
    </source>
</evidence>
<keyword evidence="6 12" id="KW-0378">Hydrolase</keyword>
<feature type="site" description="Transition state stabilizer" evidence="12">
    <location>
        <position position="91"/>
    </location>
</feature>
<dbReference type="Gene3D" id="3.40.532.10">
    <property type="entry name" value="Peptidase C12, ubiquitin carboxyl-terminal hydrolase"/>
    <property type="match status" value="1"/>
</dbReference>
<feature type="compositionally biased region" description="Basic and acidic residues" evidence="14">
    <location>
        <begin position="342"/>
        <end position="354"/>
    </location>
</feature>
<dbReference type="InterPro" id="IPR036959">
    <property type="entry name" value="Peptidase_C12_UCH_sf"/>
</dbReference>
<dbReference type="FunFam" id="3.40.532.10:FF:000002">
    <property type="entry name" value="Ubiquitin carboxyl-terminal hydrolase"/>
    <property type="match status" value="1"/>
</dbReference>
<dbReference type="PRINTS" id="PR00707">
    <property type="entry name" value="UBCTHYDRLASE"/>
</dbReference>
<feature type="compositionally biased region" description="Polar residues" evidence="14">
    <location>
        <begin position="378"/>
        <end position="418"/>
    </location>
</feature>
<evidence type="ECO:0000256" key="8">
    <source>
        <dbReference type="ARBA" id="ARBA00022853"/>
    </source>
</evidence>
<dbReference type="PANTHER" id="PTHR10589">
    <property type="entry name" value="UBIQUITIN CARBOXYL-TERMINAL HYDROLASE"/>
    <property type="match status" value="1"/>
</dbReference>
<evidence type="ECO:0000259" key="15">
    <source>
        <dbReference type="PROSITE" id="PS52048"/>
    </source>
</evidence>
<dbReference type="CDD" id="cd09617">
    <property type="entry name" value="Peptidase_C12_UCH37_BAP1"/>
    <property type="match status" value="1"/>
</dbReference>
<evidence type="ECO:0000256" key="3">
    <source>
        <dbReference type="ARBA" id="ARBA00007182"/>
    </source>
</evidence>
<feature type="compositionally biased region" description="Low complexity" evidence="14">
    <location>
        <begin position="419"/>
        <end position="432"/>
    </location>
</feature>
<comment type="similarity">
    <text evidence="3">Belongs to the peptidase C12 family. BAP1 subfamily.</text>
</comment>
<feature type="domain" description="UCH catalytic" evidence="15">
    <location>
        <begin position="11"/>
        <end position="239"/>
    </location>
</feature>
<feature type="active site" description="Proton donor" evidence="12">
    <location>
        <position position="175"/>
    </location>
</feature>
<dbReference type="SUPFAM" id="SSF54001">
    <property type="entry name" value="Cysteine proteinases"/>
    <property type="match status" value="1"/>
</dbReference>
<feature type="compositionally biased region" description="Basic and acidic residues" evidence="14">
    <location>
        <begin position="509"/>
        <end position="532"/>
    </location>
</feature>
<evidence type="ECO:0000256" key="14">
    <source>
        <dbReference type="SAM" id="MobiDB-lite"/>
    </source>
</evidence>
<protein>
    <recommendedName>
        <fullName evidence="13">Ubiquitin carboxyl-terminal hydrolase</fullName>
        <ecNumber evidence="13">3.4.19.12</ecNumber>
    </recommendedName>
</protein>
<keyword evidence="5 12" id="KW-0833">Ubl conjugation pathway</keyword>
<evidence type="ECO:0000256" key="12">
    <source>
        <dbReference type="PROSITE-ProRule" id="PRU01393"/>
    </source>
</evidence>
<dbReference type="FunFam" id="1.20.58.860:FF:000006">
    <property type="entry name" value="Ubiquitin carboxyl-terminal hydrolase"/>
    <property type="match status" value="1"/>
</dbReference>
<dbReference type="PROSITE" id="PS52048">
    <property type="entry name" value="UCH_DOMAIN"/>
    <property type="match status" value="1"/>
</dbReference>
<feature type="compositionally biased region" description="Polar residues" evidence="14">
    <location>
        <begin position="492"/>
        <end position="508"/>
    </location>
</feature>
<evidence type="ECO:0000256" key="5">
    <source>
        <dbReference type="ARBA" id="ARBA00022786"/>
    </source>
</evidence>
<keyword evidence="17" id="KW-1185">Reference proteome</keyword>
<keyword evidence="4 12" id="KW-0645">Protease</keyword>
<sequence length="688" mass="76972">MPADLNRLTEGWLELESDPGLFTLLLEDFGVRGVQVEEVYDLQKTIEGPVYGFIFLFKWIEERRSRRKVTTSEENFVEDEETINSIFFAQQMVPNSCATHALLSVLLNCPKIYLGPTLARLKEHTANMSPENKGYAIGNTPELARAHNSHAKPEPRNLHEKSHGISTGRTVEAFHFVSYVPIGGRLFELDGLKPYPIDHGPCGDDWTEKFRHVMTERLGLATGGEPYHDVRFNLMAVVPDRRIAYEQKLRTLKTNRQIVLEALQQLVKLTHPELTSDDHAAVVAAMKSKPPSSTEDETTQPYSLDSKQKNSQNPDRSSPYPKLPAALDSHNYAKSPLMEGKTSGRTDCQPHYEDYSGSDYSDDDTRTLDKETGVATPETFSSSGVKTSTEGNDSPMTPLSIDTSSDLMKPLSIQTKFETSPAPSASSTDTSSEVGSAFNSPVQSMHSNFSQGSPNSVKSNKTPESFIFDDVRDIKKFLVIRMTSGSDKDIQQLKSGISRSQNESQSAESGKKSTDQVAEKSSEEPPAKKLHSESTSSESMLDASNLGGSGSKETDSNDKSEENENVDQFSKNGSIMSKHPQLIEPHRFAPKDLLALLKTVETEIELCELNLYDEIEKRKKYKIDDCRRTHNYDQFICTFLSMLAEQGKLADLVEQQLVVRRRQGVAVGRLHKTKKPDKRRRSRPKKRK</sequence>
<comment type="catalytic activity">
    <reaction evidence="1 12 13">
        <text>Thiol-dependent hydrolysis of ester, thioester, amide, peptide and isopeptide bonds formed by the C-terminal Gly of ubiquitin (a 76-residue protein attached to proteins as an intracellular targeting signal).</text>
        <dbReference type="EC" id="3.4.19.12"/>
    </reaction>
</comment>
<feature type="region of interest" description="Disordered" evidence="14">
    <location>
        <begin position="490"/>
        <end position="575"/>
    </location>
</feature>
<dbReference type="PROSITE" id="PS52049">
    <property type="entry name" value="ULD"/>
    <property type="match status" value="1"/>
</dbReference>
<organism evidence="16 17">
    <name type="scientific">Araneus ventricosus</name>
    <name type="common">Orbweaver spider</name>
    <name type="synonym">Epeira ventricosa</name>
    <dbReference type="NCBI Taxonomy" id="182803"/>
    <lineage>
        <taxon>Eukaryota</taxon>
        <taxon>Metazoa</taxon>
        <taxon>Ecdysozoa</taxon>
        <taxon>Arthropoda</taxon>
        <taxon>Chelicerata</taxon>
        <taxon>Arachnida</taxon>
        <taxon>Araneae</taxon>
        <taxon>Araneomorphae</taxon>
        <taxon>Entelegynae</taxon>
        <taxon>Araneoidea</taxon>
        <taxon>Araneidae</taxon>
        <taxon>Araneus</taxon>
    </lineage>
</organism>